<dbReference type="EMBL" id="SPVH01000006">
    <property type="protein sequence ID" value="TFW12157.1"/>
    <property type="molecule type" value="Genomic_DNA"/>
</dbReference>
<proteinExistence type="predicted"/>
<comment type="caution">
    <text evidence="2">The sequence shown here is derived from an EMBL/GenBank/DDBJ whole genome shotgun (WGS) entry which is preliminary data.</text>
</comment>
<dbReference type="Proteomes" id="UP000298216">
    <property type="component" value="Unassembled WGS sequence"/>
</dbReference>
<gene>
    <name evidence="2" type="ORF">EGY25_08900</name>
</gene>
<evidence type="ECO:0000313" key="2">
    <source>
        <dbReference type="EMBL" id="TFW12157.1"/>
    </source>
</evidence>
<protein>
    <submittedName>
        <fullName evidence="2">Uncharacterized protein</fullName>
    </submittedName>
</protein>
<feature type="transmembrane region" description="Helical" evidence="1">
    <location>
        <begin position="7"/>
        <end position="37"/>
    </location>
</feature>
<accession>A0A4Y9RSA0</accession>
<keyword evidence="1" id="KW-0472">Membrane</keyword>
<sequence>MDRFLLLVILCVGLAVLRAVAIVLIASVVLGLVVSFITRPKQTLVFLGTLTLSALTVAQPIACIVAMTTFGIAVVLARRRRNRSSERYLNAPH</sequence>
<keyword evidence="3" id="KW-1185">Reference proteome</keyword>
<feature type="transmembrane region" description="Helical" evidence="1">
    <location>
        <begin position="57"/>
        <end position="77"/>
    </location>
</feature>
<keyword evidence="1" id="KW-0812">Transmembrane</keyword>
<reference evidence="2 3" key="1">
    <citation type="submission" date="2019-03" db="EMBL/GenBank/DDBJ databases">
        <title>Draft genome of Brevundimonas sp. a heavy metal resistant soil bacteria.</title>
        <authorList>
            <person name="Soto J."/>
        </authorList>
    </citation>
    <scope>NUCLEOTIDE SEQUENCE [LARGE SCALE GENOMIC DNA]</scope>
    <source>
        <strain evidence="2 3">B-10</strain>
    </source>
</reference>
<dbReference type="AlphaFoldDB" id="A0A4Y9RSA0"/>
<organism evidence="2 3">
    <name type="scientific">Brevundimonas intermedia</name>
    <dbReference type="NCBI Taxonomy" id="74315"/>
    <lineage>
        <taxon>Bacteria</taxon>
        <taxon>Pseudomonadati</taxon>
        <taxon>Pseudomonadota</taxon>
        <taxon>Alphaproteobacteria</taxon>
        <taxon>Caulobacterales</taxon>
        <taxon>Caulobacteraceae</taxon>
        <taxon>Brevundimonas</taxon>
    </lineage>
</organism>
<evidence type="ECO:0000313" key="3">
    <source>
        <dbReference type="Proteomes" id="UP000298216"/>
    </source>
</evidence>
<keyword evidence="1" id="KW-1133">Transmembrane helix</keyword>
<name>A0A4Y9RSA0_9CAUL</name>
<evidence type="ECO:0000256" key="1">
    <source>
        <dbReference type="SAM" id="Phobius"/>
    </source>
</evidence>